<reference evidence="3" key="1">
    <citation type="submission" date="2017-02" db="EMBL/GenBank/DDBJ databases">
        <authorList>
            <person name="Dridi B."/>
        </authorList>
    </citation>
    <scope>NUCLEOTIDE SEQUENCE [LARGE SCALE GENOMIC DNA]</scope>
    <source>
        <strain evidence="3">B Co 03.10</strain>
    </source>
</reference>
<protein>
    <submittedName>
        <fullName evidence="2">Uncharacterized protein</fullName>
    </submittedName>
</protein>
<keyword evidence="1" id="KW-1133">Transmembrane helix</keyword>
<keyword evidence="3" id="KW-1185">Reference proteome</keyword>
<accession>A0A1X6XIV3</accession>
<gene>
    <name evidence="2" type="ORF">FM105_10220</name>
</gene>
<evidence type="ECO:0000313" key="3">
    <source>
        <dbReference type="Proteomes" id="UP000196581"/>
    </source>
</evidence>
<evidence type="ECO:0000313" key="2">
    <source>
        <dbReference type="EMBL" id="SLM99070.1"/>
    </source>
</evidence>
<organism evidence="2 3">
    <name type="scientific">Brevibacterium yomogidense</name>
    <dbReference type="NCBI Taxonomy" id="946573"/>
    <lineage>
        <taxon>Bacteria</taxon>
        <taxon>Bacillati</taxon>
        <taxon>Actinomycetota</taxon>
        <taxon>Actinomycetes</taxon>
        <taxon>Micrococcales</taxon>
        <taxon>Brevibacteriaceae</taxon>
        <taxon>Brevibacterium</taxon>
    </lineage>
</organism>
<proteinExistence type="predicted"/>
<keyword evidence="1" id="KW-0472">Membrane</keyword>
<feature type="transmembrane region" description="Helical" evidence="1">
    <location>
        <begin position="15"/>
        <end position="35"/>
    </location>
</feature>
<dbReference type="EMBL" id="FWFF01000017">
    <property type="protein sequence ID" value="SLM99070.1"/>
    <property type="molecule type" value="Genomic_DNA"/>
</dbReference>
<keyword evidence="1" id="KW-0812">Transmembrane</keyword>
<sequence>MFLCGVAELLDSEQVRFAIVLRLTGAAIAALGLVLQLI</sequence>
<name>A0A1X6XIV3_9MICO</name>
<dbReference type="Proteomes" id="UP000196581">
    <property type="component" value="Unassembled WGS sequence"/>
</dbReference>
<dbReference type="AlphaFoldDB" id="A0A1X6XIV3"/>
<evidence type="ECO:0000256" key="1">
    <source>
        <dbReference type="SAM" id="Phobius"/>
    </source>
</evidence>